<dbReference type="GO" id="GO:0016020">
    <property type="term" value="C:membrane"/>
    <property type="evidence" value="ECO:0007669"/>
    <property type="project" value="UniProtKB-SubCell"/>
</dbReference>
<evidence type="ECO:0008006" key="9">
    <source>
        <dbReference type="Google" id="ProtNLM"/>
    </source>
</evidence>
<dbReference type="GO" id="GO:0005315">
    <property type="term" value="F:phosphate transmembrane transporter activity"/>
    <property type="evidence" value="ECO:0007669"/>
    <property type="project" value="InterPro"/>
</dbReference>
<organism evidence="8">
    <name type="scientific">Arcella intermedia</name>
    <dbReference type="NCBI Taxonomy" id="1963864"/>
    <lineage>
        <taxon>Eukaryota</taxon>
        <taxon>Amoebozoa</taxon>
        <taxon>Tubulinea</taxon>
        <taxon>Elardia</taxon>
        <taxon>Arcellinida</taxon>
        <taxon>Sphaerothecina</taxon>
        <taxon>Arcellidae</taxon>
        <taxon>Arcella</taxon>
    </lineage>
</organism>
<evidence type="ECO:0000256" key="5">
    <source>
        <dbReference type="ARBA" id="ARBA00022989"/>
    </source>
</evidence>
<proteinExistence type="predicted"/>
<dbReference type="AlphaFoldDB" id="A0A6B2LKH9"/>
<evidence type="ECO:0000256" key="6">
    <source>
        <dbReference type="ARBA" id="ARBA00023136"/>
    </source>
</evidence>
<dbReference type="EMBL" id="GIBP01008239">
    <property type="protein sequence ID" value="NDV37208.1"/>
    <property type="molecule type" value="Transcribed_RNA"/>
</dbReference>
<evidence type="ECO:0000256" key="1">
    <source>
        <dbReference type="ARBA" id="ARBA00004141"/>
    </source>
</evidence>
<keyword evidence="3" id="KW-0592">Phosphate transport</keyword>
<feature type="transmembrane region" description="Helical" evidence="7">
    <location>
        <begin position="171"/>
        <end position="188"/>
    </location>
</feature>
<dbReference type="PANTHER" id="PTHR11101:SF80">
    <property type="entry name" value="PHOSPHATE TRANSPORTER"/>
    <property type="match status" value="1"/>
</dbReference>
<accession>A0A6B2LKH9</accession>
<evidence type="ECO:0000256" key="2">
    <source>
        <dbReference type="ARBA" id="ARBA00022448"/>
    </source>
</evidence>
<name>A0A6B2LKH9_9EUKA</name>
<keyword evidence="2" id="KW-0813">Transport</keyword>
<evidence type="ECO:0000256" key="7">
    <source>
        <dbReference type="SAM" id="Phobius"/>
    </source>
</evidence>
<dbReference type="GO" id="GO:0035435">
    <property type="term" value="P:phosphate ion transmembrane transport"/>
    <property type="evidence" value="ECO:0007669"/>
    <property type="project" value="TreeGrafter"/>
</dbReference>
<feature type="transmembrane region" description="Helical" evidence="7">
    <location>
        <begin position="75"/>
        <end position="93"/>
    </location>
</feature>
<dbReference type="InterPro" id="IPR001204">
    <property type="entry name" value="Phos_transporter"/>
</dbReference>
<feature type="transmembrane region" description="Helical" evidence="7">
    <location>
        <begin position="37"/>
        <end position="63"/>
    </location>
</feature>
<keyword evidence="4 7" id="KW-0812">Transmembrane</keyword>
<protein>
    <recommendedName>
        <fullName evidence="9">Phosphate transporter</fullName>
    </recommendedName>
</protein>
<evidence type="ECO:0000313" key="8">
    <source>
        <dbReference type="EMBL" id="NDV37208.1"/>
    </source>
</evidence>
<dbReference type="Pfam" id="PF01384">
    <property type="entry name" value="PHO4"/>
    <property type="match status" value="1"/>
</dbReference>
<feature type="transmembrane region" description="Helical" evidence="7">
    <location>
        <begin position="99"/>
        <end position="117"/>
    </location>
</feature>
<comment type="subcellular location">
    <subcellularLocation>
        <location evidence="1">Membrane</location>
        <topology evidence="1">Multi-pass membrane protein</topology>
    </subcellularLocation>
</comment>
<sequence>MGGIIAFTVAFGMGANNVSNAIGTSVGSGAVSVRNGLILAAIFEFLGTSLMGGMVTGTLKTAIISPLHFAANPEYFALGMFSTMCTAVVWILLATHYALPISATQTIIGGIVGFAIVENSFQHVNHSALALIVLSWFLSPIVGALFSYALYYTIHKLVLEKGELHKLIIPAYYGATFSILIGECRYFLL</sequence>
<dbReference type="PANTHER" id="PTHR11101">
    <property type="entry name" value="PHOSPHATE TRANSPORTER"/>
    <property type="match status" value="1"/>
</dbReference>
<feature type="transmembrane region" description="Helical" evidence="7">
    <location>
        <begin position="129"/>
        <end position="151"/>
    </location>
</feature>
<evidence type="ECO:0000256" key="4">
    <source>
        <dbReference type="ARBA" id="ARBA00022692"/>
    </source>
</evidence>
<keyword evidence="5 7" id="KW-1133">Transmembrane helix</keyword>
<reference evidence="8" key="1">
    <citation type="journal article" date="2020" name="J. Eukaryot. Microbiol.">
        <title>De novo Sequencing, Assembly and Annotation of the Transcriptome for the Free-Living Testate Amoeba Arcella intermedia.</title>
        <authorList>
            <person name="Ribeiro G.M."/>
            <person name="Porfirio-Sousa A.L."/>
            <person name="Maurer-Alcala X.X."/>
            <person name="Katz L.A."/>
            <person name="Lahr D.J.G."/>
        </authorList>
    </citation>
    <scope>NUCLEOTIDE SEQUENCE</scope>
</reference>
<evidence type="ECO:0000256" key="3">
    <source>
        <dbReference type="ARBA" id="ARBA00022592"/>
    </source>
</evidence>
<keyword evidence="6 7" id="KW-0472">Membrane</keyword>